<dbReference type="AlphaFoldDB" id="A0A834YYG6"/>
<dbReference type="OMA" id="GANDMSC"/>
<dbReference type="Proteomes" id="UP000655225">
    <property type="component" value="Unassembled WGS sequence"/>
</dbReference>
<dbReference type="PANTHER" id="PTHR35468">
    <property type="entry name" value="MYOSIN-LIKE PROTEIN"/>
    <property type="match status" value="1"/>
</dbReference>
<gene>
    <name evidence="1" type="ORF">HHK36_017758</name>
</gene>
<dbReference type="OrthoDB" id="1921697at2759"/>
<name>A0A834YYG6_TETSI</name>
<proteinExistence type="predicted"/>
<evidence type="ECO:0000313" key="1">
    <source>
        <dbReference type="EMBL" id="KAF8396145.1"/>
    </source>
</evidence>
<comment type="caution">
    <text evidence="1">The sequence shown here is derived from an EMBL/GenBank/DDBJ whole genome shotgun (WGS) entry which is preliminary data.</text>
</comment>
<dbReference type="PANTHER" id="PTHR35468:SF1">
    <property type="entry name" value="MYOSIN-LIKE PROTEIN"/>
    <property type="match status" value="1"/>
</dbReference>
<keyword evidence="2" id="KW-1185">Reference proteome</keyword>
<accession>A0A834YYG6</accession>
<protein>
    <submittedName>
        <fullName evidence="1">Uncharacterized protein</fullName>
    </submittedName>
</protein>
<dbReference type="EMBL" id="JABCRI010000012">
    <property type="protein sequence ID" value="KAF8396145.1"/>
    <property type="molecule type" value="Genomic_DNA"/>
</dbReference>
<reference evidence="1 2" key="1">
    <citation type="submission" date="2020-04" db="EMBL/GenBank/DDBJ databases">
        <title>Plant Genome Project.</title>
        <authorList>
            <person name="Zhang R.-G."/>
        </authorList>
    </citation>
    <scope>NUCLEOTIDE SEQUENCE [LARGE SCALE GENOMIC DNA]</scope>
    <source>
        <strain evidence="1">YNK0</strain>
        <tissue evidence="1">Leaf</tissue>
    </source>
</reference>
<organism evidence="1 2">
    <name type="scientific">Tetracentron sinense</name>
    <name type="common">Spur-leaf</name>
    <dbReference type="NCBI Taxonomy" id="13715"/>
    <lineage>
        <taxon>Eukaryota</taxon>
        <taxon>Viridiplantae</taxon>
        <taxon>Streptophyta</taxon>
        <taxon>Embryophyta</taxon>
        <taxon>Tracheophyta</taxon>
        <taxon>Spermatophyta</taxon>
        <taxon>Magnoliopsida</taxon>
        <taxon>Trochodendrales</taxon>
        <taxon>Trochodendraceae</taxon>
        <taxon>Tetracentron</taxon>
    </lineage>
</organism>
<evidence type="ECO:0000313" key="2">
    <source>
        <dbReference type="Proteomes" id="UP000655225"/>
    </source>
</evidence>
<sequence length="217" mass="25321">MKTSLLQERKYHEENVCSGRCKTIVRKIVEQVRAETEQWSQMQYMLGQVKEEMEELQASRDFWEDRALEADDCIQSLQSSVQEWRQKACYSDTKVTELQKQISELRGELERLRTERNMEIMRTKGLPPIPRDSQKEKEKRVLICRLKENYHNGGNCTKQKEVPDDGMRRLHACSSRLVASKRSPFRDIGNSLPISRQSSRAVSPLYCPESSYSAESL</sequence>